<dbReference type="RefSeq" id="WP_012996011.1">
    <property type="nucleotide sequence ID" value="NC_013921.1"/>
</dbReference>
<dbReference type="HOGENOM" id="CLU_806395_0_0_9"/>
<proteinExistence type="predicted"/>
<dbReference type="Proteomes" id="UP000001552">
    <property type="component" value="Chromosome"/>
</dbReference>
<feature type="signal peptide" evidence="1">
    <location>
        <begin position="1"/>
        <end position="21"/>
    </location>
</feature>
<evidence type="ECO:0008006" key="4">
    <source>
        <dbReference type="Google" id="ProtNLM"/>
    </source>
</evidence>
<evidence type="ECO:0000313" key="3">
    <source>
        <dbReference type="Proteomes" id="UP000001552"/>
    </source>
</evidence>
<keyword evidence="1" id="KW-0732">Signal</keyword>
<dbReference type="KEGG" id="tit:Thit_2091"/>
<evidence type="ECO:0000256" key="1">
    <source>
        <dbReference type="SAM" id="SignalP"/>
    </source>
</evidence>
<accession>D3T525</accession>
<feature type="chain" id="PRO_5039733932" description="Lipoprotein" evidence="1">
    <location>
        <begin position="22"/>
        <end position="344"/>
    </location>
</feature>
<protein>
    <recommendedName>
        <fullName evidence="4">Lipoprotein</fullName>
    </recommendedName>
</protein>
<dbReference type="EMBL" id="CP001936">
    <property type="protein sequence ID" value="ADD03318.1"/>
    <property type="molecule type" value="Genomic_DNA"/>
</dbReference>
<dbReference type="PROSITE" id="PS51257">
    <property type="entry name" value="PROKAR_LIPOPROTEIN"/>
    <property type="match status" value="1"/>
</dbReference>
<keyword evidence="3" id="KW-1185">Reference proteome</keyword>
<sequence length="344" mass="38736">MKKILILAVLLPLLISSCTFTNNSVIKNVDQQEEENLSVSNIYTATDKFSKEDFQRVLFRYEYIGVVPLFDGTFVVAFGFEPLSQAYGKIHLALFKKTDKTWNILWELPEPVETDIRGEPPATSNADVYIDHFVLQDKNTALVTLTLGSVTNRGYTTLVVFTVGRDGKIKLHHYDFGEVNSLLQNSLVKKGNTIEIAWKSYTGPYGLYNFSLKDSKYNEEWIPASIYKPEGDIGEAKFLIGTKREGYIILPAESPVIEARVGETIVFVPSNFETARMLDNGEIEFYVGEDSYVAPCSACRIIGNSYTFNKPGEFLFLLTCPKLSEDLGIESTDTKPTFRVYVKP</sequence>
<evidence type="ECO:0000313" key="2">
    <source>
        <dbReference type="EMBL" id="ADD03318.1"/>
    </source>
</evidence>
<gene>
    <name evidence="2" type="ordered locus">Thit_2091</name>
</gene>
<dbReference type="AlphaFoldDB" id="D3T525"/>
<reference evidence="2" key="1">
    <citation type="submission" date="2010-02" db="EMBL/GenBank/DDBJ databases">
        <title>Complete sequence of Thermoanaerobacter italicus Ab9.</title>
        <authorList>
            <consortium name="US DOE Joint Genome Institute"/>
            <person name="Lucas S."/>
            <person name="Copeland A."/>
            <person name="Lapidus A."/>
            <person name="Cheng J.-F."/>
            <person name="Bruce D."/>
            <person name="Goodwin L."/>
            <person name="Pitluck S."/>
            <person name="Chertkov O."/>
            <person name="Detter J.C."/>
            <person name="Han C."/>
            <person name="Tapia R."/>
            <person name="Land M."/>
            <person name="Hauser L."/>
            <person name="Kyrpides N."/>
            <person name="Mikhailova N."/>
            <person name="Hemme C.L."/>
            <person name="Woyke T."/>
        </authorList>
    </citation>
    <scope>NUCLEOTIDE SEQUENCE [LARGE SCALE GENOMIC DNA]</scope>
    <source>
        <strain evidence="2">Ab9</strain>
    </source>
</reference>
<name>D3T525_THEIA</name>
<organism evidence="2 3">
    <name type="scientific">Thermoanaerobacter italicus (strain DSM 9252 / Ab9)</name>
    <dbReference type="NCBI Taxonomy" id="580331"/>
    <lineage>
        <taxon>Bacteria</taxon>
        <taxon>Bacillati</taxon>
        <taxon>Bacillota</taxon>
        <taxon>Clostridia</taxon>
        <taxon>Thermoanaerobacterales</taxon>
        <taxon>Thermoanaerobacteraceae</taxon>
        <taxon>Thermoanaerobacter</taxon>
    </lineage>
</organism>